<proteinExistence type="predicted"/>
<dbReference type="InterPro" id="IPR011051">
    <property type="entry name" value="RmlC_Cupin_sf"/>
</dbReference>
<sequence length="149" mass="16111">MADIACSDDSAAPAAPNRTAGMAFPIDPGTGKEHREFFEIDEVDGWVEVAPGIEAKVLAGSIDEAARKGHLNRLVRWAPHARIDEVKVHDFYEEVFVARGSLIVAAQTPPHTPETFNAPSFACRPPGALHGPFQAGPDGCLLFETQFYL</sequence>
<feature type="compositionally biased region" description="Low complexity" evidence="1">
    <location>
        <begin position="1"/>
        <end position="16"/>
    </location>
</feature>
<name>A8IJR4_AZOC5</name>
<dbReference type="Pfam" id="PF12973">
    <property type="entry name" value="Cupin_7"/>
    <property type="match status" value="1"/>
</dbReference>
<dbReference type="eggNOG" id="COG4101">
    <property type="taxonomic scope" value="Bacteria"/>
</dbReference>
<dbReference type="STRING" id="438753.AZC_0346"/>
<dbReference type="Proteomes" id="UP000000270">
    <property type="component" value="Chromosome"/>
</dbReference>
<dbReference type="HOGENOM" id="CLU_146491_0_0_5"/>
<dbReference type="AlphaFoldDB" id="A8IJR4"/>
<feature type="domain" description="ChrR-like cupin" evidence="2">
    <location>
        <begin position="45"/>
        <end position="143"/>
    </location>
</feature>
<dbReference type="InterPro" id="IPR025979">
    <property type="entry name" value="ChrR-like_cupin_dom"/>
</dbReference>
<evidence type="ECO:0000313" key="4">
    <source>
        <dbReference type="Proteomes" id="UP000000270"/>
    </source>
</evidence>
<organism evidence="3 4">
    <name type="scientific">Azorhizobium caulinodans (strain ATCC 43989 / DSM 5975 / JCM 20966 / LMG 6465 / NBRC 14845 / NCIMB 13405 / ORS 571)</name>
    <dbReference type="NCBI Taxonomy" id="438753"/>
    <lineage>
        <taxon>Bacteria</taxon>
        <taxon>Pseudomonadati</taxon>
        <taxon>Pseudomonadota</taxon>
        <taxon>Alphaproteobacteria</taxon>
        <taxon>Hyphomicrobiales</taxon>
        <taxon>Xanthobacteraceae</taxon>
        <taxon>Azorhizobium</taxon>
    </lineage>
</organism>
<keyword evidence="4" id="KW-1185">Reference proteome</keyword>
<reference evidence="3 4" key="3">
    <citation type="journal article" date="2008" name="BMC Genomics">
        <title>The genome of the versatile nitrogen fixer Azorhizobium caulinodans ORS571.</title>
        <authorList>
            <person name="Lee KB."/>
            <person name="Backer P.D."/>
            <person name="Aono T."/>
            <person name="Liu CT."/>
            <person name="Suzuki S."/>
            <person name="Suzuki T."/>
            <person name="Kaneko T."/>
            <person name="Yamada M."/>
            <person name="Tabata S."/>
            <person name="Kupfer D.M."/>
            <person name="Najar F.Z."/>
            <person name="Wiley G.B."/>
            <person name="Roe B."/>
            <person name="Binnewies T.T."/>
            <person name="Ussery D.W."/>
            <person name="D'Haeze W."/>
            <person name="Herder J.D."/>
            <person name="Gevers D."/>
            <person name="Vereecke D."/>
            <person name="Holsters M."/>
            <person name="Oyaizu H."/>
        </authorList>
    </citation>
    <scope>NUCLEOTIDE SEQUENCE [LARGE SCALE GENOMIC DNA]</scope>
    <source>
        <strain evidence="4">ATCC 43989 / DSM 5975 / JCM 20966 / LMG 6465 / NBRC 14845 / NCIMB 13405 / ORS 571</strain>
    </source>
</reference>
<dbReference type="Gene3D" id="2.60.120.10">
    <property type="entry name" value="Jelly Rolls"/>
    <property type="match status" value="1"/>
</dbReference>
<evidence type="ECO:0000313" key="3">
    <source>
        <dbReference type="EMBL" id="BAF86344.1"/>
    </source>
</evidence>
<dbReference type="EMBL" id="AP009384">
    <property type="protein sequence ID" value="BAF86344.1"/>
    <property type="molecule type" value="Genomic_DNA"/>
</dbReference>
<reference evidence="3 4" key="6">
    <citation type="journal article" date="2011" name="Appl. Environ. Microbiol.">
        <title>Involvement of the azorhizobial chromosome partition gene (parA) in the onset of bacteroid differentiation during Sesbania rostrata stem nodule development.</title>
        <authorList>
            <person name="Liu CT."/>
            <person name="Lee KB."/>
            <person name="Wang YS."/>
            <person name="Peng MH."/>
            <person name="Lee KT."/>
            <person name="Suzuki S."/>
            <person name="Suzuki T."/>
            <person name="Oyaizu H."/>
        </authorList>
    </citation>
    <scope>NUCLEOTIDE SEQUENCE [LARGE SCALE GENOMIC DNA]</scope>
    <source>
        <strain evidence="4">ATCC 43989 / DSM 5975 / JCM 20966 / LMG 6465 / NBRC 14845 / NCIMB 13405 / ORS 571</strain>
    </source>
</reference>
<protein>
    <recommendedName>
        <fullName evidence="2">ChrR-like cupin domain-containing protein</fullName>
    </recommendedName>
</protein>
<dbReference type="InterPro" id="IPR014710">
    <property type="entry name" value="RmlC-like_jellyroll"/>
</dbReference>
<reference evidence="4" key="2">
    <citation type="submission" date="2007-04" db="EMBL/GenBank/DDBJ databases">
        <title>Complete genome sequence of the nitrogen-fixing bacterium Azorhizobium caulinodans ORS571.</title>
        <authorList>
            <person name="Lee K.B."/>
            <person name="Backer P.D."/>
            <person name="Aono T."/>
            <person name="Liu C.T."/>
            <person name="Suzuki S."/>
            <person name="Suzuki T."/>
            <person name="Kaneko T."/>
            <person name="Yamada M."/>
            <person name="Tabata S."/>
            <person name="Kupfer D.M."/>
            <person name="Najar F.Z."/>
            <person name="Wiley G.B."/>
            <person name="Roe B."/>
            <person name="Binnewies T."/>
            <person name="Ussery D."/>
            <person name="Vereecke D."/>
            <person name="Gevers D."/>
            <person name="Holsters M."/>
            <person name="Oyaizu H."/>
        </authorList>
    </citation>
    <scope>NUCLEOTIDE SEQUENCE [LARGE SCALE GENOMIC DNA]</scope>
    <source>
        <strain evidence="4">ATCC 43989 / DSM 5975 / JCM 20966 / LMG 6465 / NBRC 14845 / NCIMB 13405 / ORS 571</strain>
    </source>
</reference>
<evidence type="ECO:0000256" key="1">
    <source>
        <dbReference type="SAM" id="MobiDB-lite"/>
    </source>
</evidence>
<reference evidence="3 4" key="1">
    <citation type="journal article" date="2007" name="Appl. Environ. Microbiol.">
        <title>Rhizobial factors required for stem nodule maturation and maintenance in Sesbania rostrata-Azorhizobium caulinodans ORS571 symbiosis.</title>
        <authorList>
            <person name="Suzuki S."/>
            <person name="Aono T."/>
            <person name="Lee KB."/>
            <person name="Suzuki T."/>
            <person name="Liu CT."/>
            <person name="Miwa H."/>
            <person name="Wakao S."/>
            <person name="Iki T."/>
            <person name="Oyaizu H."/>
        </authorList>
    </citation>
    <scope>NUCLEOTIDE SEQUENCE [LARGE SCALE GENOMIC DNA]</scope>
    <source>
        <strain evidence="4">ATCC 43989 / DSM 5975 / JCM 20966 / LMG 6465 / NBRC 14845 / NCIMB 13405 / ORS 571</strain>
    </source>
</reference>
<feature type="region of interest" description="Disordered" evidence="1">
    <location>
        <begin position="1"/>
        <end position="23"/>
    </location>
</feature>
<gene>
    <name evidence="3" type="ordered locus">AZC_0346</name>
</gene>
<accession>A8IJR4</accession>
<reference evidence="3 4" key="4">
    <citation type="journal article" date="2009" name="Appl. Environ. Microbiol.">
        <title>Comparative genome-wide transcriptional profiling of Azorhizobium caulinodans ORS571 grown under free-living and symbiotic conditions.</title>
        <authorList>
            <person name="Tsukada S."/>
            <person name="Aono T."/>
            <person name="Akiba N."/>
            <person name="Lee KB."/>
            <person name="Liu CT."/>
            <person name="Toyazaki H."/>
            <person name="Oyaizu H."/>
        </authorList>
    </citation>
    <scope>NUCLEOTIDE SEQUENCE [LARGE SCALE GENOMIC DNA]</scope>
    <source>
        <strain evidence="4">ATCC 43989 / DSM 5975 / JCM 20966 / LMG 6465 / NBRC 14845 / NCIMB 13405 / ORS 571</strain>
    </source>
</reference>
<evidence type="ECO:0000259" key="2">
    <source>
        <dbReference type="Pfam" id="PF12973"/>
    </source>
</evidence>
<dbReference type="SUPFAM" id="SSF51182">
    <property type="entry name" value="RmlC-like cupins"/>
    <property type="match status" value="1"/>
</dbReference>
<dbReference type="KEGG" id="azc:AZC_0346"/>
<reference evidence="3 4" key="5">
    <citation type="journal article" date="2010" name="Appl. Environ. Microbiol.">
        <title>phrR-like gene praR of Azorhizobium caulinodans ORS571 is essential for symbiosis with Sesbania rostrata and is involved in expression of reb genes.</title>
        <authorList>
            <person name="Akiba N."/>
            <person name="Aono T."/>
            <person name="Toyazaki H."/>
            <person name="Sato S."/>
            <person name="Oyaizu H."/>
        </authorList>
    </citation>
    <scope>NUCLEOTIDE SEQUENCE [LARGE SCALE GENOMIC DNA]</scope>
    <source>
        <strain evidence="4">ATCC 43989 / DSM 5975 / JCM 20966 / LMG 6465 / NBRC 14845 / NCIMB 13405 / ORS 571</strain>
    </source>
</reference>